<dbReference type="RefSeq" id="WP_068590144.1">
    <property type="nucleotide sequence ID" value="NZ_LRXL01000026.1"/>
</dbReference>
<dbReference type="GO" id="GO:0000155">
    <property type="term" value="F:phosphorelay sensor kinase activity"/>
    <property type="evidence" value="ECO:0007669"/>
    <property type="project" value="InterPro"/>
</dbReference>
<comment type="catalytic activity">
    <reaction evidence="1">
        <text>ATP + protein L-histidine = ADP + protein N-phospho-L-histidine.</text>
        <dbReference type="EC" id="2.7.13.3"/>
    </reaction>
</comment>
<evidence type="ECO:0000256" key="9">
    <source>
        <dbReference type="SAM" id="Phobius"/>
    </source>
</evidence>
<dbReference type="InterPro" id="IPR036097">
    <property type="entry name" value="HisK_dim/P_sf"/>
</dbReference>
<dbReference type="InterPro" id="IPR003661">
    <property type="entry name" value="HisK_dim/P_dom"/>
</dbReference>
<sequence length="385" mass="43980">MNSNKALIRWLFIIFSVFIIALILWNTYAFFNQLKENERIKMQIWATALYELQEGNIAGSDVSEMVLNVLENNTTTPMIVHSHKEDSYDERNISQDAIDTKAKIEAKIQDFSSEYTPIEIRYNNQLLSTIYYGNSPIINKLKYYPAVLIVIMILLFAAIYFFNKTAKSAEQNKLWAGMAKETAHQIGTPLSSLVGWTEILKSEQVNPDYIKEIEKDIVRLETITERFSKVGSVPKLGKWDIVEETQASFDYLKNRSSKLIKFEIDVPDEPVFVELNKQLYSWTIENLVKNGIDAMKGKGTISVSIITTSKNALVHISDTGKGIPKKNFKRIFTPGFTTKKRGWGLGLSLAKRIIDEYHNGKIRVLKSTPTLGTTIEISLRQYKKL</sequence>
<dbReference type="InterPro" id="IPR005467">
    <property type="entry name" value="His_kinase_dom"/>
</dbReference>
<evidence type="ECO:0000256" key="7">
    <source>
        <dbReference type="ARBA" id="ARBA00022840"/>
    </source>
</evidence>
<keyword evidence="9" id="KW-1133">Transmembrane helix</keyword>
<dbReference type="SUPFAM" id="SSF47384">
    <property type="entry name" value="Homodimeric domain of signal transducing histidine kinase"/>
    <property type="match status" value="1"/>
</dbReference>
<dbReference type="InterPro" id="IPR004358">
    <property type="entry name" value="Sig_transdc_His_kin-like_C"/>
</dbReference>
<dbReference type="Gene3D" id="1.10.287.130">
    <property type="match status" value="1"/>
</dbReference>
<dbReference type="PROSITE" id="PS50109">
    <property type="entry name" value="HIS_KIN"/>
    <property type="match status" value="1"/>
</dbReference>
<dbReference type="EC" id="2.7.13.3" evidence="2"/>
<dbReference type="InterPro" id="IPR003594">
    <property type="entry name" value="HATPase_dom"/>
</dbReference>
<dbReference type="AlphaFoldDB" id="A0A167IT64"/>
<dbReference type="CDD" id="cd00082">
    <property type="entry name" value="HisKA"/>
    <property type="match status" value="1"/>
</dbReference>
<dbReference type="PANTHER" id="PTHR43065">
    <property type="entry name" value="SENSOR HISTIDINE KINASE"/>
    <property type="match status" value="1"/>
</dbReference>
<evidence type="ECO:0000256" key="5">
    <source>
        <dbReference type="ARBA" id="ARBA00022741"/>
    </source>
</evidence>
<protein>
    <recommendedName>
        <fullName evidence="2">histidine kinase</fullName>
        <ecNumber evidence="2">2.7.13.3</ecNumber>
    </recommendedName>
</protein>
<keyword evidence="8" id="KW-0902">Two-component regulatory system</keyword>
<comment type="caution">
    <text evidence="11">The sequence shown here is derived from an EMBL/GenBank/DDBJ whole genome shotgun (WGS) entry which is preliminary data.</text>
</comment>
<keyword evidence="5" id="KW-0547">Nucleotide-binding</keyword>
<dbReference type="EMBL" id="LRXL01000026">
    <property type="protein sequence ID" value="OAB79990.1"/>
    <property type="molecule type" value="Genomic_DNA"/>
</dbReference>
<evidence type="ECO:0000256" key="8">
    <source>
        <dbReference type="ARBA" id="ARBA00023012"/>
    </source>
</evidence>
<evidence type="ECO:0000313" key="11">
    <source>
        <dbReference type="EMBL" id="OAB79990.1"/>
    </source>
</evidence>
<keyword evidence="7" id="KW-0067">ATP-binding</keyword>
<evidence type="ECO:0000256" key="1">
    <source>
        <dbReference type="ARBA" id="ARBA00000085"/>
    </source>
</evidence>
<feature type="transmembrane region" description="Helical" evidence="9">
    <location>
        <begin position="143"/>
        <end position="162"/>
    </location>
</feature>
<feature type="transmembrane region" description="Helical" evidence="9">
    <location>
        <begin position="6"/>
        <end position="31"/>
    </location>
</feature>
<keyword evidence="3" id="KW-0597">Phosphoprotein</keyword>
<evidence type="ECO:0000256" key="2">
    <source>
        <dbReference type="ARBA" id="ARBA00012438"/>
    </source>
</evidence>
<proteinExistence type="predicted"/>
<dbReference type="SMART" id="SM00387">
    <property type="entry name" value="HATPase_c"/>
    <property type="match status" value="1"/>
</dbReference>
<keyword evidence="9" id="KW-0472">Membrane</keyword>
<evidence type="ECO:0000256" key="3">
    <source>
        <dbReference type="ARBA" id="ARBA00022553"/>
    </source>
</evidence>
<dbReference type="OrthoDB" id="9815750at2"/>
<keyword evidence="6 11" id="KW-0418">Kinase</keyword>
<keyword evidence="9" id="KW-0812">Transmembrane</keyword>
<accession>A0A167IT64</accession>
<organism evidence="11 12">
    <name type="scientific">Cochleicola gelatinilyticus</name>
    <dbReference type="NCBI Taxonomy" id="1763537"/>
    <lineage>
        <taxon>Bacteria</taxon>
        <taxon>Pseudomonadati</taxon>
        <taxon>Bacteroidota</taxon>
        <taxon>Flavobacteriia</taxon>
        <taxon>Flavobacteriales</taxon>
        <taxon>Flavobacteriaceae</taxon>
        <taxon>Cochleicola</taxon>
    </lineage>
</organism>
<dbReference type="Pfam" id="PF02518">
    <property type="entry name" value="HATPase_c"/>
    <property type="match status" value="1"/>
</dbReference>
<gene>
    <name evidence="11" type="ORF">ULVI_04425</name>
</gene>
<reference evidence="11 12" key="1">
    <citation type="submission" date="2016-02" db="EMBL/GenBank/DDBJ databases">
        <title>Ulvibacter sp. LPB0005, isolated from Thais luteostoma.</title>
        <authorList>
            <person name="Shin S.-K."/>
            <person name="Yi H."/>
        </authorList>
    </citation>
    <scope>NUCLEOTIDE SEQUENCE [LARGE SCALE GENOMIC DNA]</scope>
    <source>
        <strain evidence="11 12">LPB0005</strain>
    </source>
</reference>
<evidence type="ECO:0000259" key="10">
    <source>
        <dbReference type="PROSITE" id="PS50109"/>
    </source>
</evidence>
<name>A0A167IT64_9FLAO</name>
<keyword evidence="12" id="KW-1185">Reference proteome</keyword>
<dbReference type="PANTHER" id="PTHR43065:SF10">
    <property type="entry name" value="PEROXIDE STRESS-ACTIVATED HISTIDINE KINASE MAK3"/>
    <property type="match status" value="1"/>
</dbReference>
<evidence type="ECO:0000256" key="4">
    <source>
        <dbReference type="ARBA" id="ARBA00022679"/>
    </source>
</evidence>
<evidence type="ECO:0000313" key="12">
    <source>
        <dbReference type="Proteomes" id="UP000077013"/>
    </source>
</evidence>
<dbReference type="STRING" id="1763537.ULVI_04425"/>
<feature type="domain" description="Histidine kinase" evidence="10">
    <location>
        <begin position="181"/>
        <end position="383"/>
    </location>
</feature>
<keyword evidence="4" id="KW-0808">Transferase</keyword>
<dbReference type="SUPFAM" id="SSF55874">
    <property type="entry name" value="ATPase domain of HSP90 chaperone/DNA topoisomerase II/histidine kinase"/>
    <property type="match status" value="1"/>
</dbReference>
<dbReference type="InterPro" id="IPR036890">
    <property type="entry name" value="HATPase_C_sf"/>
</dbReference>
<evidence type="ECO:0000256" key="6">
    <source>
        <dbReference type="ARBA" id="ARBA00022777"/>
    </source>
</evidence>
<dbReference type="GO" id="GO:0005524">
    <property type="term" value="F:ATP binding"/>
    <property type="evidence" value="ECO:0007669"/>
    <property type="project" value="UniProtKB-KW"/>
</dbReference>
<dbReference type="Gene3D" id="3.30.565.10">
    <property type="entry name" value="Histidine kinase-like ATPase, C-terminal domain"/>
    <property type="match status" value="1"/>
</dbReference>
<dbReference type="PRINTS" id="PR00344">
    <property type="entry name" value="BCTRLSENSOR"/>
</dbReference>
<dbReference type="Proteomes" id="UP000077013">
    <property type="component" value="Unassembled WGS sequence"/>
</dbReference>